<reference evidence="3" key="1">
    <citation type="submission" date="2014-11" db="EMBL/GenBank/DDBJ databases">
        <authorList>
            <person name="Otto D Thomas"/>
            <person name="Naeem Raeece"/>
        </authorList>
    </citation>
    <scope>NUCLEOTIDE SEQUENCE</scope>
</reference>
<feature type="chain" id="PRO_5005190971" description="Pectin acetylesterase" evidence="2">
    <location>
        <begin position="35"/>
        <end position="527"/>
    </location>
</feature>
<evidence type="ECO:0000313" key="3">
    <source>
        <dbReference type="EMBL" id="CEM39348.1"/>
    </source>
</evidence>
<feature type="signal peptide" evidence="2">
    <location>
        <begin position="1"/>
        <end position="34"/>
    </location>
</feature>
<dbReference type="AlphaFoldDB" id="A0A0G4H660"/>
<name>A0A0G4H660_9ALVE</name>
<dbReference type="PANTHER" id="PTHR21562">
    <property type="entry name" value="NOTUM-RELATED"/>
    <property type="match status" value="1"/>
</dbReference>
<protein>
    <recommendedName>
        <fullName evidence="4">Pectin acetylesterase</fullName>
    </recommendedName>
</protein>
<accession>A0A0G4H660</accession>
<evidence type="ECO:0000256" key="2">
    <source>
        <dbReference type="SAM" id="SignalP"/>
    </source>
</evidence>
<evidence type="ECO:0008006" key="4">
    <source>
        <dbReference type="Google" id="ProtNLM"/>
    </source>
</evidence>
<sequence length="527" mass="58071">MNSHTLVGRYSGRWSVSLLSPLLSLLLLFTPTNSQSLFVPTKPSPLNLRLLTDFKDAACLDGSPGAYYVSTYAAGTSRSWLIFFEGGGWCYDGFDCLDRSKSHLGSSKGYGQVMGEAGGMLSTNCEVNPAFCSFNRVYMKYCDGNSFSGLRPDPLEVKGSSLHFSGRRILSAALEDLLKREPDFQTAEEVLLSGGSAGGLATFINADWVGTWLRDKVPSLKKYRAMPLSGFFPRIPNVHGIQSYENSIKGVFTMSKPDAEEDGLNRACVEAMDKETEKQGGESQRWKCNFAEHLWAFTKTPLFLVNSVFDNWVIACEILGGDGDAGCHSAPDWTQCGYNLENCSENQIFVLNEYRADIVKRLPDLRKVSSGPNGLFMHSCHTHVEAMNDDYLKGISIEGVSMREAILSWWNLEAPTAPSLHWPCALQGGRFPVQCNPTCAVQRRRPPTEAVELEADGDGRKSEICTLAEGGEEKSWESIVQTVAQTAFPAASKRVPLYSSSVSESHEQGTQTEPTLPEEAFEVLEYE</sequence>
<feature type="compositionally biased region" description="Polar residues" evidence="1">
    <location>
        <begin position="499"/>
        <end position="514"/>
    </location>
</feature>
<evidence type="ECO:0000256" key="1">
    <source>
        <dbReference type="SAM" id="MobiDB-lite"/>
    </source>
</evidence>
<dbReference type="InterPro" id="IPR004963">
    <property type="entry name" value="PAE/NOTUM"/>
</dbReference>
<gene>
    <name evidence="3" type="ORF">Cvel_24849</name>
</gene>
<keyword evidence="2" id="KW-0732">Signal</keyword>
<dbReference type="GO" id="GO:0016787">
    <property type="term" value="F:hydrolase activity"/>
    <property type="evidence" value="ECO:0007669"/>
    <property type="project" value="InterPro"/>
</dbReference>
<proteinExistence type="predicted"/>
<dbReference type="Pfam" id="PF03283">
    <property type="entry name" value="PAE"/>
    <property type="match status" value="1"/>
</dbReference>
<organism evidence="3">
    <name type="scientific">Chromera velia CCMP2878</name>
    <dbReference type="NCBI Taxonomy" id="1169474"/>
    <lineage>
        <taxon>Eukaryota</taxon>
        <taxon>Sar</taxon>
        <taxon>Alveolata</taxon>
        <taxon>Colpodellida</taxon>
        <taxon>Chromeraceae</taxon>
        <taxon>Chromera</taxon>
    </lineage>
</organism>
<dbReference type="VEuPathDB" id="CryptoDB:Cvel_24849"/>
<dbReference type="EMBL" id="CDMZ01001923">
    <property type="protein sequence ID" value="CEM39348.1"/>
    <property type="molecule type" value="Genomic_DNA"/>
</dbReference>
<feature type="region of interest" description="Disordered" evidence="1">
    <location>
        <begin position="499"/>
        <end position="527"/>
    </location>
</feature>
<dbReference type="PANTHER" id="PTHR21562:SF67">
    <property type="entry name" value="PECTIN ACETYLESTERASE"/>
    <property type="match status" value="1"/>
</dbReference>